<evidence type="ECO:0008006" key="5">
    <source>
        <dbReference type="Google" id="ProtNLM"/>
    </source>
</evidence>
<accession>A0ABN1XXJ3</accession>
<dbReference type="EMBL" id="BAAAJK010000018">
    <property type="protein sequence ID" value="GAA1392276.1"/>
    <property type="molecule type" value="Genomic_DNA"/>
</dbReference>
<evidence type="ECO:0000313" key="3">
    <source>
        <dbReference type="EMBL" id="GAA1392276.1"/>
    </source>
</evidence>
<comment type="caution">
    <text evidence="3">The sequence shown here is derived from an EMBL/GenBank/DDBJ whole genome shotgun (WGS) entry which is preliminary data.</text>
</comment>
<keyword evidence="2" id="KW-0472">Membrane</keyword>
<evidence type="ECO:0000313" key="4">
    <source>
        <dbReference type="Proteomes" id="UP001501414"/>
    </source>
</evidence>
<evidence type="ECO:0000256" key="1">
    <source>
        <dbReference type="SAM" id="MobiDB-lite"/>
    </source>
</evidence>
<gene>
    <name evidence="3" type="ORF">GCM10009613_36600</name>
</gene>
<keyword evidence="2" id="KW-1133">Transmembrane helix</keyword>
<sequence>MRADRKRARARKDAAEAVHTLADAGRIAGGAAVSTASARVSELSQGLAQGLSHNVSHGVEDARRALAAAIDPAPARTRRAPWILAVVLLSGLAAYAWVTLLRRERPVDPGTPVPTVPPADSQIHGKPIGQGGGAS</sequence>
<feature type="transmembrane region" description="Helical" evidence="2">
    <location>
        <begin position="82"/>
        <end position="100"/>
    </location>
</feature>
<dbReference type="RefSeq" id="WP_344024037.1">
    <property type="nucleotide sequence ID" value="NZ_BAAAJK010000018.1"/>
</dbReference>
<protein>
    <recommendedName>
        <fullName evidence="5">DUF3618 domain-containing protein</fullName>
    </recommendedName>
</protein>
<keyword evidence="2" id="KW-0812">Transmembrane</keyword>
<feature type="region of interest" description="Disordered" evidence="1">
    <location>
        <begin position="106"/>
        <end position="135"/>
    </location>
</feature>
<keyword evidence="4" id="KW-1185">Reference proteome</keyword>
<name>A0ABN1XXJ3_9PSEU</name>
<evidence type="ECO:0000256" key="2">
    <source>
        <dbReference type="SAM" id="Phobius"/>
    </source>
</evidence>
<dbReference type="Proteomes" id="UP001501414">
    <property type="component" value="Unassembled WGS sequence"/>
</dbReference>
<proteinExistence type="predicted"/>
<reference evidence="3 4" key="1">
    <citation type="journal article" date="2019" name="Int. J. Syst. Evol. Microbiol.">
        <title>The Global Catalogue of Microorganisms (GCM) 10K type strain sequencing project: providing services to taxonomists for standard genome sequencing and annotation.</title>
        <authorList>
            <consortium name="The Broad Institute Genomics Platform"/>
            <consortium name="The Broad Institute Genome Sequencing Center for Infectious Disease"/>
            <person name="Wu L."/>
            <person name="Ma J."/>
        </authorList>
    </citation>
    <scope>NUCLEOTIDE SEQUENCE [LARGE SCALE GENOMIC DNA]</scope>
    <source>
        <strain evidence="3 4">JCM 11896</strain>
    </source>
</reference>
<organism evidence="3 4">
    <name type="scientific">Pseudonocardia kongjuensis</name>
    <dbReference type="NCBI Taxonomy" id="102227"/>
    <lineage>
        <taxon>Bacteria</taxon>
        <taxon>Bacillati</taxon>
        <taxon>Actinomycetota</taxon>
        <taxon>Actinomycetes</taxon>
        <taxon>Pseudonocardiales</taxon>
        <taxon>Pseudonocardiaceae</taxon>
        <taxon>Pseudonocardia</taxon>
    </lineage>
</organism>